<dbReference type="AlphaFoldDB" id="M2Q9Z2"/>
<dbReference type="PANTHER" id="PTHR46590:SF4">
    <property type="entry name" value="CRAL-TRIO DOMAIN-CONTAINING PROTEIN"/>
    <property type="match status" value="1"/>
</dbReference>
<name>M2Q9Z2_CERS8</name>
<reference evidence="4 5" key="1">
    <citation type="journal article" date="2012" name="Proc. Natl. Acad. Sci. U.S.A.">
        <title>Comparative genomics of Ceriporiopsis subvermispora and Phanerochaete chrysosporium provide insight into selective ligninolysis.</title>
        <authorList>
            <person name="Fernandez-Fueyo E."/>
            <person name="Ruiz-Duenas F.J."/>
            <person name="Ferreira P."/>
            <person name="Floudas D."/>
            <person name="Hibbett D.S."/>
            <person name="Canessa P."/>
            <person name="Larrondo L.F."/>
            <person name="James T.Y."/>
            <person name="Seelenfreund D."/>
            <person name="Lobos S."/>
            <person name="Polanco R."/>
            <person name="Tello M."/>
            <person name="Honda Y."/>
            <person name="Watanabe T."/>
            <person name="Watanabe T."/>
            <person name="Ryu J.S."/>
            <person name="Kubicek C.P."/>
            <person name="Schmoll M."/>
            <person name="Gaskell J."/>
            <person name="Hammel K.E."/>
            <person name="St John F.J."/>
            <person name="Vanden Wymelenberg A."/>
            <person name="Sabat G."/>
            <person name="Splinter BonDurant S."/>
            <person name="Syed K."/>
            <person name="Yadav J.S."/>
            <person name="Doddapaneni H."/>
            <person name="Subramanian V."/>
            <person name="Lavin J.L."/>
            <person name="Oguiza J.A."/>
            <person name="Perez G."/>
            <person name="Pisabarro A.G."/>
            <person name="Ramirez L."/>
            <person name="Santoyo F."/>
            <person name="Master E."/>
            <person name="Coutinho P.M."/>
            <person name="Henrissat B."/>
            <person name="Lombard V."/>
            <person name="Magnuson J.K."/>
            <person name="Kuees U."/>
            <person name="Hori C."/>
            <person name="Igarashi K."/>
            <person name="Samejima M."/>
            <person name="Held B.W."/>
            <person name="Barry K.W."/>
            <person name="LaButti K.M."/>
            <person name="Lapidus A."/>
            <person name="Lindquist E.A."/>
            <person name="Lucas S.M."/>
            <person name="Riley R."/>
            <person name="Salamov A.A."/>
            <person name="Hoffmeister D."/>
            <person name="Schwenk D."/>
            <person name="Hadar Y."/>
            <person name="Yarden O."/>
            <person name="de Vries R.P."/>
            <person name="Wiebenga A."/>
            <person name="Stenlid J."/>
            <person name="Eastwood D."/>
            <person name="Grigoriev I.V."/>
            <person name="Berka R.M."/>
            <person name="Blanchette R.A."/>
            <person name="Kersten P."/>
            <person name="Martinez A.T."/>
            <person name="Vicuna R."/>
            <person name="Cullen D."/>
        </authorList>
    </citation>
    <scope>NUCLEOTIDE SEQUENCE [LARGE SCALE GENOMIC DNA]</scope>
    <source>
        <strain evidence="4 5">B</strain>
    </source>
</reference>
<dbReference type="STRING" id="914234.M2Q9Z2"/>
<organism evidence="4 5">
    <name type="scientific">Ceriporiopsis subvermispora (strain B)</name>
    <name type="common">White-rot fungus</name>
    <name type="synonym">Gelatoporia subvermispora</name>
    <dbReference type="NCBI Taxonomy" id="914234"/>
    <lineage>
        <taxon>Eukaryota</taxon>
        <taxon>Fungi</taxon>
        <taxon>Dikarya</taxon>
        <taxon>Basidiomycota</taxon>
        <taxon>Agaricomycotina</taxon>
        <taxon>Agaricomycetes</taxon>
        <taxon>Polyporales</taxon>
        <taxon>Gelatoporiaceae</taxon>
        <taxon>Gelatoporia</taxon>
    </lineage>
</organism>
<dbReference type="CDD" id="cd00170">
    <property type="entry name" value="SEC14"/>
    <property type="match status" value="1"/>
</dbReference>
<dbReference type="PROSITE" id="PS50191">
    <property type="entry name" value="CRAL_TRIO"/>
    <property type="match status" value="1"/>
</dbReference>
<keyword evidence="2" id="KW-1133">Transmembrane helix</keyword>
<dbReference type="PANTHER" id="PTHR46590">
    <property type="entry name" value="PHOSPHATIDYLINOSITOL TRANSFER PROTEIN CSR1-RELATED"/>
    <property type="match status" value="1"/>
</dbReference>
<evidence type="ECO:0000259" key="3">
    <source>
        <dbReference type="PROSITE" id="PS50191"/>
    </source>
</evidence>
<dbReference type="Pfam" id="PF00650">
    <property type="entry name" value="CRAL_TRIO"/>
    <property type="match status" value="1"/>
</dbReference>
<feature type="transmembrane region" description="Helical" evidence="2">
    <location>
        <begin position="359"/>
        <end position="383"/>
    </location>
</feature>
<sequence>MSIHDSLREYKDQLDKLYEEHLETVRALQDTLIHDILPDVVNELSLGQRSETRAREWLEDTDSLFRILKRDKFIVSFALESARRSLIWRLNTLPECAHYTPCPVLKCLPSDVRDPFGRPIVYMEVRAFGDNSEGLRQSVANTMELLRVHLKTLNDSNDCPSRAVTQPILQYVALLDIQGVTFQCAQHVDFVSWFVYDLLPRFPGMLAATFILNYTWAHSGLWSLAKRALPASALSKVFFLTSEELRALFAPSSLPSEFGGALPALAQLGDPLRAYVPVEDLAAEQEPRPASPAAATAGAPSAPTSSSANAHARSAATISPTSSSNPFYGYPVSVRSSTPTLRHGRRRKRDLLWTLARLWWARWGAGVRAGLVLVLAVLVVLCARSARARRWRPAWLLMRLAWPPSRALERGP</sequence>
<dbReference type="SUPFAM" id="SSF52087">
    <property type="entry name" value="CRAL/TRIO domain"/>
    <property type="match status" value="1"/>
</dbReference>
<dbReference type="Proteomes" id="UP000016930">
    <property type="component" value="Unassembled WGS sequence"/>
</dbReference>
<dbReference type="InterPro" id="IPR001251">
    <property type="entry name" value="CRAL-TRIO_dom"/>
</dbReference>
<dbReference type="Gene3D" id="3.40.525.10">
    <property type="entry name" value="CRAL-TRIO lipid binding domain"/>
    <property type="match status" value="1"/>
</dbReference>
<protein>
    <recommendedName>
        <fullName evidence="3">CRAL-TRIO domain-containing protein</fullName>
    </recommendedName>
</protein>
<dbReference type="EMBL" id="KB445805">
    <property type="protein sequence ID" value="EMD33718.1"/>
    <property type="molecule type" value="Genomic_DNA"/>
</dbReference>
<dbReference type="HOGENOM" id="CLU_037648_0_0_1"/>
<evidence type="ECO:0000313" key="4">
    <source>
        <dbReference type="EMBL" id="EMD33718.1"/>
    </source>
</evidence>
<feature type="region of interest" description="Disordered" evidence="1">
    <location>
        <begin position="286"/>
        <end position="321"/>
    </location>
</feature>
<proteinExistence type="predicted"/>
<feature type="compositionally biased region" description="Low complexity" evidence="1">
    <location>
        <begin position="291"/>
        <end position="319"/>
    </location>
</feature>
<dbReference type="InterPro" id="IPR052432">
    <property type="entry name" value="PITP/CRAL-TRIO"/>
</dbReference>
<keyword evidence="5" id="KW-1185">Reference proteome</keyword>
<keyword evidence="2" id="KW-0472">Membrane</keyword>
<gene>
    <name evidence="4" type="ORF">CERSUDRAFT_117796</name>
</gene>
<dbReference type="OrthoDB" id="75724at2759"/>
<dbReference type="InterPro" id="IPR036865">
    <property type="entry name" value="CRAL-TRIO_dom_sf"/>
</dbReference>
<feature type="domain" description="CRAL-TRIO" evidence="3">
    <location>
        <begin position="113"/>
        <end position="266"/>
    </location>
</feature>
<evidence type="ECO:0000256" key="2">
    <source>
        <dbReference type="SAM" id="Phobius"/>
    </source>
</evidence>
<evidence type="ECO:0000256" key="1">
    <source>
        <dbReference type="SAM" id="MobiDB-lite"/>
    </source>
</evidence>
<accession>M2Q9Z2</accession>
<keyword evidence="2" id="KW-0812">Transmembrane</keyword>
<evidence type="ECO:0000313" key="5">
    <source>
        <dbReference type="Proteomes" id="UP000016930"/>
    </source>
</evidence>